<reference evidence="1" key="1">
    <citation type="submission" date="2013-12" db="EMBL/GenBank/DDBJ databases">
        <authorList>
            <person name="Aslett M."/>
        </authorList>
    </citation>
    <scope>NUCLEOTIDE SEQUENCE [LARGE SCALE GENOMIC DNA]</scope>
    <source>
        <strain evidence="1">Lindley</strain>
    </source>
</reference>
<reference evidence="1" key="2">
    <citation type="submission" date="2014-05" db="EMBL/GenBank/DDBJ databases">
        <title>The genome and life-stage specific transcriptomes of Globodera pallida elucidate key aspects of plant parasitism by a cyst nematode.</title>
        <authorList>
            <person name="Cotton J.A."/>
            <person name="Lilley C.J."/>
            <person name="Jones L.M."/>
            <person name="Kikuchi T."/>
            <person name="Reid A.J."/>
            <person name="Thorpe P."/>
            <person name="Tsai I.J."/>
            <person name="Beasley H."/>
            <person name="Blok V."/>
            <person name="Cock P.J.A."/>
            <person name="Van den Akker S.E."/>
            <person name="Holroyd N."/>
            <person name="Hunt M."/>
            <person name="Mantelin S."/>
            <person name="Naghra H."/>
            <person name="Pain A."/>
            <person name="Palomares-Rius J.E."/>
            <person name="Zarowiecki M."/>
            <person name="Berriman M."/>
            <person name="Jones J.T."/>
            <person name="Urwin P.E."/>
        </authorList>
    </citation>
    <scope>NUCLEOTIDE SEQUENCE [LARGE SCALE GENOMIC DNA]</scope>
    <source>
        <strain evidence="1">Lindley</strain>
    </source>
</reference>
<organism evidence="1 2">
    <name type="scientific">Globodera pallida</name>
    <name type="common">Potato cyst nematode worm</name>
    <name type="synonym">Heterodera pallida</name>
    <dbReference type="NCBI Taxonomy" id="36090"/>
    <lineage>
        <taxon>Eukaryota</taxon>
        <taxon>Metazoa</taxon>
        <taxon>Ecdysozoa</taxon>
        <taxon>Nematoda</taxon>
        <taxon>Chromadorea</taxon>
        <taxon>Rhabditida</taxon>
        <taxon>Tylenchina</taxon>
        <taxon>Tylenchomorpha</taxon>
        <taxon>Tylenchoidea</taxon>
        <taxon>Heteroderidae</taxon>
        <taxon>Heteroderinae</taxon>
        <taxon>Globodera</taxon>
    </lineage>
</organism>
<dbReference type="WBParaSite" id="GPLIN_000182700">
    <property type="protein sequence ID" value="GPLIN_000182700"/>
    <property type="gene ID" value="GPLIN_000182700"/>
</dbReference>
<dbReference type="Proteomes" id="UP000050741">
    <property type="component" value="Unassembled WGS sequence"/>
</dbReference>
<sequence>MDLYPYDPRKFGSFVEERRCTCGYSELFSIEIRRIECDFMDRTEKRVANVNRVAAGIGSVAGSVALAFFPTAGPRLADAALASQIRNLAEVGEVDLTHTALEILYKCRSCGHKVHVTYEIMKEEKVSNEFGRYTDTYERPLVSNNKASFLDIERVYRSMRRRVAVSGTSVRSAEDIVRIPPPNHLIAANREEQ</sequence>
<accession>A0A183BMJ2</accession>
<reference evidence="2" key="3">
    <citation type="submission" date="2016-06" db="UniProtKB">
        <authorList>
            <consortium name="WormBaseParasite"/>
        </authorList>
    </citation>
    <scope>IDENTIFICATION</scope>
</reference>
<dbReference type="AlphaFoldDB" id="A0A183BMJ2"/>
<name>A0A183BMJ2_GLOPA</name>
<evidence type="ECO:0000313" key="2">
    <source>
        <dbReference type="WBParaSite" id="GPLIN_000182700"/>
    </source>
</evidence>
<keyword evidence="1" id="KW-1185">Reference proteome</keyword>
<evidence type="ECO:0000313" key="1">
    <source>
        <dbReference type="Proteomes" id="UP000050741"/>
    </source>
</evidence>
<protein>
    <submittedName>
        <fullName evidence="2">Tat pathway signal protein</fullName>
    </submittedName>
</protein>
<proteinExistence type="predicted"/>